<keyword evidence="2" id="KW-1185">Reference proteome</keyword>
<dbReference type="PANTHER" id="PTHR46060:SF1">
    <property type="entry name" value="MARINER MOS1 TRANSPOSASE-LIKE PROTEIN"/>
    <property type="match status" value="1"/>
</dbReference>
<organism evidence="1 2">
    <name type="scientific">Coptotermes formosanus</name>
    <name type="common">Formosan subterranean termite</name>
    <dbReference type="NCBI Taxonomy" id="36987"/>
    <lineage>
        <taxon>Eukaryota</taxon>
        <taxon>Metazoa</taxon>
        <taxon>Ecdysozoa</taxon>
        <taxon>Arthropoda</taxon>
        <taxon>Hexapoda</taxon>
        <taxon>Insecta</taxon>
        <taxon>Pterygota</taxon>
        <taxon>Neoptera</taxon>
        <taxon>Polyneoptera</taxon>
        <taxon>Dictyoptera</taxon>
        <taxon>Blattodea</taxon>
        <taxon>Blattoidea</taxon>
        <taxon>Termitoidae</taxon>
        <taxon>Rhinotermitidae</taxon>
        <taxon>Coptotermes</taxon>
    </lineage>
</organism>
<name>A0A6L2PZV3_COPFO</name>
<protein>
    <submittedName>
        <fullName evidence="1">Uncharacterized protein</fullName>
    </submittedName>
</protein>
<dbReference type="EMBL" id="BLKM01000724">
    <property type="protein sequence ID" value="GFG37784.1"/>
    <property type="molecule type" value="Genomic_DNA"/>
</dbReference>
<dbReference type="Proteomes" id="UP000502823">
    <property type="component" value="Unassembled WGS sequence"/>
</dbReference>
<dbReference type="GO" id="GO:0003676">
    <property type="term" value="F:nucleic acid binding"/>
    <property type="evidence" value="ECO:0007669"/>
    <property type="project" value="InterPro"/>
</dbReference>
<dbReference type="InterPro" id="IPR052709">
    <property type="entry name" value="Transposase-MT_Hybrid"/>
</dbReference>
<reference evidence="2" key="1">
    <citation type="submission" date="2020-01" db="EMBL/GenBank/DDBJ databases">
        <title>Draft genome sequence of the Termite Coptotermes fromosanus.</title>
        <authorList>
            <person name="Itakura S."/>
            <person name="Yosikawa Y."/>
            <person name="Umezawa K."/>
        </authorList>
    </citation>
    <scope>NUCLEOTIDE SEQUENCE [LARGE SCALE GENOMIC DNA]</scope>
</reference>
<gene>
    <name evidence="1" type="ORF">Cfor_07817</name>
</gene>
<accession>A0A6L2PZV3</accession>
<dbReference type="OrthoDB" id="10017160at2759"/>
<dbReference type="InParanoid" id="A0A6L2PZV3"/>
<dbReference type="InterPro" id="IPR036397">
    <property type="entry name" value="RNaseH_sf"/>
</dbReference>
<proteinExistence type="predicted"/>
<dbReference type="AlphaFoldDB" id="A0A6L2PZV3"/>
<dbReference type="PANTHER" id="PTHR46060">
    <property type="entry name" value="MARINER MOS1 TRANSPOSASE-LIKE PROTEIN"/>
    <property type="match status" value="1"/>
</dbReference>
<evidence type="ECO:0000313" key="1">
    <source>
        <dbReference type="EMBL" id="GFG37784.1"/>
    </source>
</evidence>
<dbReference type="Gene3D" id="3.30.420.10">
    <property type="entry name" value="Ribonuclease H-like superfamily/Ribonuclease H"/>
    <property type="match status" value="1"/>
</dbReference>
<evidence type="ECO:0000313" key="2">
    <source>
        <dbReference type="Proteomes" id="UP000502823"/>
    </source>
</evidence>
<sequence length="63" mass="7242">MLLRSYEEHAEEVLNRTVTGDETWVFHNTPDNKAESMTWMHPHSPAKEKFKTVQSLGKVTATV</sequence>
<feature type="non-terminal residue" evidence="1">
    <location>
        <position position="63"/>
    </location>
</feature>
<comment type="caution">
    <text evidence="1">The sequence shown here is derived from an EMBL/GenBank/DDBJ whole genome shotgun (WGS) entry which is preliminary data.</text>
</comment>